<evidence type="ECO:0000313" key="1">
    <source>
        <dbReference type="EMBL" id="GFO38819.1"/>
    </source>
</evidence>
<accession>A0AAV4D3U7</accession>
<gene>
    <name evidence="1" type="ORF">PoB_006532400</name>
</gene>
<proteinExistence type="predicted"/>
<sequence length="69" mass="7225">MPPDTVSITAIVQVLTEADMDNLSNLAQVFYLARGVGGTVACESALRSGRTLLSRVRAPPPAFRPDGGP</sequence>
<comment type="caution">
    <text evidence="1">The sequence shown here is derived from an EMBL/GenBank/DDBJ whole genome shotgun (WGS) entry which is preliminary data.</text>
</comment>
<dbReference type="EMBL" id="BLXT01007365">
    <property type="protein sequence ID" value="GFO38819.1"/>
    <property type="molecule type" value="Genomic_DNA"/>
</dbReference>
<reference evidence="1 2" key="1">
    <citation type="journal article" date="2021" name="Elife">
        <title>Chloroplast acquisition without the gene transfer in kleptoplastic sea slugs, Plakobranchus ocellatus.</title>
        <authorList>
            <person name="Maeda T."/>
            <person name="Takahashi S."/>
            <person name="Yoshida T."/>
            <person name="Shimamura S."/>
            <person name="Takaki Y."/>
            <person name="Nagai Y."/>
            <person name="Toyoda A."/>
            <person name="Suzuki Y."/>
            <person name="Arimoto A."/>
            <person name="Ishii H."/>
            <person name="Satoh N."/>
            <person name="Nishiyama T."/>
            <person name="Hasebe M."/>
            <person name="Maruyama T."/>
            <person name="Minagawa J."/>
            <person name="Obokata J."/>
            <person name="Shigenobu S."/>
        </authorList>
    </citation>
    <scope>NUCLEOTIDE SEQUENCE [LARGE SCALE GENOMIC DNA]</scope>
</reference>
<name>A0AAV4D3U7_9GAST</name>
<protein>
    <submittedName>
        <fullName evidence="1">Uncharacterized protein</fullName>
    </submittedName>
</protein>
<dbReference type="Proteomes" id="UP000735302">
    <property type="component" value="Unassembled WGS sequence"/>
</dbReference>
<evidence type="ECO:0000313" key="2">
    <source>
        <dbReference type="Proteomes" id="UP000735302"/>
    </source>
</evidence>
<organism evidence="1 2">
    <name type="scientific">Plakobranchus ocellatus</name>
    <dbReference type="NCBI Taxonomy" id="259542"/>
    <lineage>
        <taxon>Eukaryota</taxon>
        <taxon>Metazoa</taxon>
        <taxon>Spiralia</taxon>
        <taxon>Lophotrochozoa</taxon>
        <taxon>Mollusca</taxon>
        <taxon>Gastropoda</taxon>
        <taxon>Heterobranchia</taxon>
        <taxon>Euthyneura</taxon>
        <taxon>Panpulmonata</taxon>
        <taxon>Sacoglossa</taxon>
        <taxon>Placobranchoidea</taxon>
        <taxon>Plakobranchidae</taxon>
        <taxon>Plakobranchus</taxon>
    </lineage>
</organism>
<dbReference type="AlphaFoldDB" id="A0AAV4D3U7"/>
<keyword evidence="2" id="KW-1185">Reference proteome</keyword>